<gene>
    <name evidence="13" type="ORF">HGI30_02255</name>
</gene>
<organism evidence="13 14">
    <name type="scientific">Paenibacillus albicereus</name>
    <dbReference type="NCBI Taxonomy" id="2726185"/>
    <lineage>
        <taxon>Bacteria</taxon>
        <taxon>Bacillati</taxon>
        <taxon>Bacillota</taxon>
        <taxon>Bacilli</taxon>
        <taxon>Bacillales</taxon>
        <taxon>Paenibacillaceae</taxon>
        <taxon>Paenibacillus</taxon>
    </lineage>
</organism>
<evidence type="ECO:0000256" key="7">
    <source>
        <dbReference type="ARBA" id="ARBA00022840"/>
    </source>
</evidence>
<dbReference type="KEGG" id="palr:HGI30_02255"/>
<evidence type="ECO:0000256" key="2">
    <source>
        <dbReference type="ARBA" id="ARBA00022448"/>
    </source>
</evidence>
<dbReference type="InterPro" id="IPR039421">
    <property type="entry name" value="Type_1_exporter"/>
</dbReference>
<dbReference type="InterPro" id="IPR036640">
    <property type="entry name" value="ABC1_TM_sf"/>
</dbReference>
<dbReference type="PANTHER" id="PTHR43394">
    <property type="entry name" value="ATP-DEPENDENT PERMEASE MDL1, MITOCHONDRIAL"/>
    <property type="match status" value="1"/>
</dbReference>
<keyword evidence="6" id="KW-0788">Thiol protease</keyword>
<dbReference type="PROSITE" id="PS00211">
    <property type="entry name" value="ABC_TRANSPORTER_1"/>
    <property type="match status" value="1"/>
</dbReference>
<dbReference type="Gene3D" id="1.20.1560.10">
    <property type="entry name" value="ABC transporter type 1, transmembrane domain"/>
    <property type="match status" value="1"/>
</dbReference>
<feature type="transmembrane region" description="Helical" evidence="10">
    <location>
        <begin position="41"/>
        <end position="64"/>
    </location>
</feature>
<sequence length="599" mass="66595">MNRTAPAPISSASFESAFQQAATTENRTAFQYLMALYKGNFLNLTISIVFFLVKSLPVYVLPIVTANMINIVAQPGQHSLRELWINFAVLIAVVLQNIPTHAAYVSFLSRAIRSVEAGLRGAMVRKLQQLSINSHRELAAGRLQSKVLRDVEAVEGMSKQLMLAFIPAIFNVVIAFGLTLYSNWLFSIFYVLTVPAAIGVMQMFKRRIRQSNREFRKEIETMSSHVSEMVEMIPVTKAHGLEQVEIDRIDTTLRRLQGKGYRMDLVEAYFGASSWVTFQIVQVVCLLFTAYLAYTGSIPVGNIVMYQGYFGMILGSITALINVYPMIAKGTESISSITEILRSTDIEDNAGKLKLTRLSGEYRFEDVQLKFPDGDQHVLEEVALDVRAGECVAFVGESGAGKSTILNLVIGFLNPTSGRVLVDGVPLSELDLSEYRRHLAVVPQTNILFSGSIRDNITYGLQGITEEQVMEAVERAHLSEMVSRLPRGIDTMVGEHGGKLSGGQRQRIAIARALVRDPSVILLDEATSALDNASEHHVQQAMQQLIQGRTTFIVAHRLSTIRHADRIVVMKRGRILEVGTFDELIACKGEFYNLKQLQM</sequence>
<evidence type="ECO:0000256" key="1">
    <source>
        <dbReference type="ARBA" id="ARBA00004651"/>
    </source>
</evidence>
<evidence type="ECO:0000256" key="8">
    <source>
        <dbReference type="ARBA" id="ARBA00022989"/>
    </source>
</evidence>
<dbReference type="Pfam" id="PF00005">
    <property type="entry name" value="ABC_tran"/>
    <property type="match status" value="1"/>
</dbReference>
<keyword evidence="2" id="KW-0813">Transport</keyword>
<feature type="transmembrane region" description="Helical" evidence="10">
    <location>
        <begin position="269"/>
        <end position="294"/>
    </location>
</feature>
<proteinExistence type="predicted"/>
<keyword evidence="3" id="KW-1003">Cell membrane</keyword>
<evidence type="ECO:0000256" key="4">
    <source>
        <dbReference type="ARBA" id="ARBA00022692"/>
    </source>
</evidence>
<dbReference type="CDD" id="cd07346">
    <property type="entry name" value="ABC_6TM_exporters"/>
    <property type="match status" value="1"/>
</dbReference>
<dbReference type="FunFam" id="3.40.50.300:FF:000299">
    <property type="entry name" value="ABC transporter ATP-binding protein/permease"/>
    <property type="match status" value="1"/>
</dbReference>
<dbReference type="Gene3D" id="3.40.50.300">
    <property type="entry name" value="P-loop containing nucleotide triphosphate hydrolases"/>
    <property type="match status" value="1"/>
</dbReference>
<evidence type="ECO:0000313" key="14">
    <source>
        <dbReference type="Proteomes" id="UP000502136"/>
    </source>
</evidence>
<dbReference type="AlphaFoldDB" id="A0A6H2H478"/>
<dbReference type="InterPro" id="IPR017871">
    <property type="entry name" value="ABC_transporter-like_CS"/>
</dbReference>
<evidence type="ECO:0000259" key="12">
    <source>
        <dbReference type="PROSITE" id="PS50929"/>
    </source>
</evidence>
<dbReference type="PROSITE" id="PS50893">
    <property type="entry name" value="ABC_TRANSPORTER_2"/>
    <property type="match status" value="1"/>
</dbReference>
<dbReference type="GO" id="GO:0008234">
    <property type="term" value="F:cysteine-type peptidase activity"/>
    <property type="evidence" value="ECO:0007669"/>
    <property type="project" value="UniProtKB-KW"/>
</dbReference>
<protein>
    <submittedName>
        <fullName evidence="13">ABC transporter ATP-binding protein</fullName>
    </submittedName>
</protein>
<dbReference type="SMART" id="SM00382">
    <property type="entry name" value="AAA"/>
    <property type="match status" value="1"/>
</dbReference>
<comment type="subcellular location">
    <subcellularLocation>
        <location evidence="1">Cell membrane</location>
        <topology evidence="1">Multi-pass membrane protein</topology>
    </subcellularLocation>
</comment>
<dbReference type="Pfam" id="PF00664">
    <property type="entry name" value="ABC_membrane"/>
    <property type="match status" value="1"/>
</dbReference>
<dbReference type="PANTHER" id="PTHR43394:SF1">
    <property type="entry name" value="ATP-BINDING CASSETTE SUB-FAMILY B MEMBER 10, MITOCHONDRIAL"/>
    <property type="match status" value="1"/>
</dbReference>
<evidence type="ECO:0000256" key="3">
    <source>
        <dbReference type="ARBA" id="ARBA00022475"/>
    </source>
</evidence>
<evidence type="ECO:0000256" key="10">
    <source>
        <dbReference type="SAM" id="Phobius"/>
    </source>
</evidence>
<feature type="domain" description="ABC transmembrane type-1" evidence="12">
    <location>
        <begin position="46"/>
        <end position="329"/>
    </location>
</feature>
<dbReference type="InterPro" id="IPR003439">
    <property type="entry name" value="ABC_transporter-like_ATP-bd"/>
</dbReference>
<dbReference type="GO" id="GO:0016887">
    <property type="term" value="F:ATP hydrolysis activity"/>
    <property type="evidence" value="ECO:0007669"/>
    <property type="project" value="InterPro"/>
</dbReference>
<keyword evidence="4 10" id="KW-0812">Transmembrane</keyword>
<keyword evidence="6" id="KW-0378">Hydrolase</keyword>
<keyword evidence="5" id="KW-0547">Nucleotide-binding</keyword>
<keyword evidence="6" id="KW-0645">Protease</keyword>
<reference evidence="13 14" key="1">
    <citation type="submission" date="2020-04" db="EMBL/GenBank/DDBJ databases">
        <title>Novel Paenibacillus strain UniB2 isolated from commercial digestive syrup.</title>
        <authorList>
            <person name="Thorat V."/>
            <person name="Kirdat K."/>
            <person name="Tiwarekar B."/>
            <person name="Yadav A."/>
        </authorList>
    </citation>
    <scope>NUCLEOTIDE SEQUENCE [LARGE SCALE GENOMIC DNA]</scope>
    <source>
        <strain evidence="13 14">UniB2</strain>
    </source>
</reference>
<feature type="domain" description="ABC transporter" evidence="11">
    <location>
        <begin position="362"/>
        <end position="597"/>
    </location>
</feature>
<dbReference type="InterPro" id="IPR027417">
    <property type="entry name" value="P-loop_NTPase"/>
</dbReference>
<dbReference type="PROSITE" id="PS50929">
    <property type="entry name" value="ABC_TM1F"/>
    <property type="match status" value="1"/>
</dbReference>
<dbReference type="Proteomes" id="UP000502136">
    <property type="component" value="Chromosome"/>
</dbReference>
<keyword evidence="8 10" id="KW-1133">Transmembrane helix</keyword>
<keyword evidence="9 10" id="KW-0472">Membrane</keyword>
<dbReference type="EMBL" id="CP051428">
    <property type="protein sequence ID" value="QJC54148.1"/>
    <property type="molecule type" value="Genomic_DNA"/>
</dbReference>
<evidence type="ECO:0000313" key="13">
    <source>
        <dbReference type="EMBL" id="QJC54148.1"/>
    </source>
</evidence>
<dbReference type="GO" id="GO:0005524">
    <property type="term" value="F:ATP binding"/>
    <property type="evidence" value="ECO:0007669"/>
    <property type="project" value="UniProtKB-KW"/>
</dbReference>
<feature type="transmembrane region" description="Helical" evidence="10">
    <location>
        <begin position="184"/>
        <end position="204"/>
    </location>
</feature>
<dbReference type="SUPFAM" id="SSF52540">
    <property type="entry name" value="P-loop containing nucleoside triphosphate hydrolases"/>
    <property type="match status" value="1"/>
</dbReference>
<name>A0A6H2H478_9BACL</name>
<accession>A0A6H2H478</accession>
<dbReference type="GO" id="GO:0015421">
    <property type="term" value="F:ABC-type oligopeptide transporter activity"/>
    <property type="evidence" value="ECO:0007669"/>
    <property type="project" value="TreeGrafter"/>
</dbReference>
<evidence type="ECO:0000256" key="9">
    <source>
        <dbReference type="ARBA" id="ARBA00023136"/>
    </source>
</evidence>
<evidence type="ECO:0000256" key="5">
    <source>
        <dbReference type="ARBA" id="ARBA00022741"/>
    </source>
</evidence>
<feature type="transmembrane region" description="Helical" evidence="10">
    <location>
        <begin position="161"/>
        <end position="178"/>
    </location>
</feature>
<dbReference type="SUPFAM" id="SSF90123">
    <property type="entry name" value="ABC transporter transmembrane region"/>
    <property type="match status" value="1"/>
</dbReference>
<feature type="transmembrane region" description="Helical" evidence="10">
    <location>
        <begin position="84"/>
        <end position="104"/>
    </location>
</feature>
<evidence type="ECO:0000259" key="11">
    <source>
        <dbReference type="PROSITE" id="PS50893"/>
    </source>
</evidence>
<dbReference type="InterPro" id="IPR003593">
    <property type="entry name" value="AAA+_ATPase"/>
</dbReference>
<keyword evidence="7 13" id="KW-0067">ATP-binding</keyword>
<dbReference type="InterPro" id="IPR011527">
    <property type="entry name" value="ABC1_TM_dom"/>
</dbReference>
<evidence type="ECO:0000256" key="6">
    <source>
        <dbReference type="ARBA" id="ARBA00022807"/>
    </source>
</evidence>
<feature type="transmembrane region" description="Helical" evidence="10">
    <location>
        <begin position="306"/>
        <end position="327"/>
    </location>
</feature>
<keyword evidence="14" id="KW-1185">Reference proteome</keyword>
<dbReference type="GO" id="GO:0005886">
    <property type="term" value="C:plasma membrane"/>
    <property type="evidence" value="ECO:0007669"/>
    <property type="project" value="UniProtKB-SubCell"/>
</dbReference>